<dbReference type="Proteomes" id="UP000192477">
    <property type="component" value="Unassembled WGS sequence"/>
</dbReference>
<comment type="subcellular location">
    <subcellularLocation>
        <location evidence="1 6">Cell membrane</location>
        <topology evidence="1 6">Multi-pass membrane protein</topology>
    </subcellularLocation>
</comment>
<dbReference type="Pfam" id="PF02687">
    <property type="entry name" value="FtsX"/>
    <property type="match status" value="2"/>
</dbReference>
<evidence type="ECO:0000256" key="4">
    <source>
        <dbReference type="ARBA" id="ARBA00022989"/>
    </source>
</evidence>
<keyword evidence="6" id="KW-0813">Transport</keyword>
<dbReference type="GO" id="GO:0055085">
    <property type="term" value="P:transmembrane transport"/>
    <property type="evidence" value="ECO:0007669"/>
    <property type="project" value="UniProtKB-UniRule"/>
</dbReference>
<keyword evidence="2 6" id="KW-1003">Cell membrane</keyword>
<evidence type="ECO:0000313" key="8">
    <source>
        <dbReference type="EMBL" id="OQO71019.1"/>
    </source>
</evidence>
<feature type="transmembrane region" description="Helical" evidence="6">
    <location>
        <begin position="17"/>
        <end position="39"/>
    </location>
</feature>
<dbReference type="AlphaFoldDB" id="A0A1V8YEH5"/>
<dbReference type="PIRSF" id="PIRSF018968">
    <property type="entry name" value="ABC_permease_BceB"/>
    <property type="match status" value="1"/>
</dbReference>
<keyword evidence="4 6" id="KW-1133">Transmembrane helix</keyword>
<comment type="caution">
    <text evidence="8">The sequence shown here is derived from an EMBL/GenBank/DDBJ whole genome shotgun (WGS) entry which is preliminary data.</text>
</comment>
<evidence type="ECO:0000313" key="9">
    <source>
        <dbReference type="Proteomes" id="UP000192477"/>
    </source>
</evidence>
<feature type="domain" description="ABC3 transporter permease C-terminal" evidence="7">
    <location>
        <begin position="62"/>
        <end position="175"/>
    </location>
</feature>
<accession>A0A1V8YEH5</accession>
<gene>
    <name evidence="8" type="ORF">BH747_03185</name>
</gene>
<evidence type="ECO:0000256" key="2">
    <source>
        <dbReference type="ARBA" id="ARBA00022475"/>
    </source>
</evidence>
<dbReference type="STRING" id="112904.BH747_03185"/>
<organism evidence="8 9">
    <name type="scientific">Enterococcus villorum</name>
    <dbReference type="NCBI Taxonomy" id="112904"/>
    <lineage>
        <taxon>Bacteria</taxon>
        <taxon>Bacillati</taxon>
        <taxon>Bacillota</taxon>
        <taxon>Bacilli</taxon>
        <taxon>Lactobacillales</taxon>
        <taxon>Enterococcaceae</taxon>
        <taxon>Enterococcus</taxon>
    </lineage>
</organism>
<proteinExistence type="inferred from homology"/>
<dbReference type="OrthoDB" id="1705903at2"/>
<dbReference type="InterPro" id="IPR003838">
    <property type="entry name" value="ABC3_permease_C"/>
</dbReference>
<feature type="transmembrane region" description="Helical" evidence="6">
    <location>
        <begin position="201"/>
        <end position="219"/>
    </location>
</feature>
<name>A0A1V8YEH5_9ENTE</name>
<evidence type="ECO:0000256" key="1">
    <source>
        <dbReference type="ARBA" id="ARBA00004651"/>
    </source>
</evidence>
<feature type="transmembrane region" description="Helical" evidence="6">
    <location>
        <begin position="239"/>
        <end position="266"/>
    </location>
</feature>
<feature type="transmembrane region" description="Helical" evidence="6">
    <location>
        <begin position="622"/>
        <end position="647"/>
    </location>
</feature>
<feature type="transmembrane region" description="Helical" evidence="6">
    <location>
        <begin position="653"/>
        <end position="678"/>
    </location>
</feature>
<reference evidence="8 9" key="1">
    <citation type="journal article" date="2017" name="BMC Microbiol.">
        <title>Comparative genomics of Enterococcus spp. isolated from bovine feces.</title>
        <authorList>
            <person name="Beukers A.G."/>
            <person name="Zaheer R."/>
            <person name="Goji N."/>
            <person name="Amoako K.K."/>
            <person name="Chaves A.V."/>
            <person name="Ward M.P."/>
            <person name="McAllister T.A."/>
        </authorList>
    </citation>
    <scope>NUCLEOTIDE SEQUENCE [LARGE SCALE GENOMIC DNA]</scope>
    <source>
        <strain evidence="8 9">F1129D 143</strain>
    </source>
</reference>
<dbReference type="RefSeq" id="WP_081182439.1">
    <property type="nucleotide sequence ID" value="NZ_MJEA01000002.1"/>
</dbReference>
<sequence length="683" mass="78881">MLYKLTAKSFLRQSRGYLVYFVSLTFSTMIYYSLSTITHDEILNRRTSQESLFNVFFDIGNWMIMVVLLFFVISANRFFLNRRQKEMGIYQLFGVTKRQICLIYIMETMKMGLFACIAGILLGIIFSKLFSMILIRMMKMQLNSLFFISVPSIFETSLLLFSILSFVSLHSLWLIWRGTNLRSFGIYDHTKSTMLRIRTRHRLFGTLGGLLISSGYFLAVHFREFATKALDYAQDIRLILILFFTILFFCIVGTYLFFAYSLHVLIGLLNRSRIKYNGINFLLIGNTQIHLLKNWRINSLITLVIGISLTMIGGVMSGATIITRITEMETPVSYQLDTKTAEKMRPILANEKQMIQNEMILNYKVVGSYYLDEIIKTDPQKIFQIVNLISERDYHAFRRFNPNMPRIDLTSDHSTVVLDSTKNLLRNVSIYGSTFYLPDKKLDIQATLPSFFGDDNMCYSGPTLIVSESVFDSIQGFDYQVINWNVQGGNEEKINERLAKEIPPVFENVIYYDYHIQGDTITGTIQANKPQQKKETSSQYRNEDSRMNLVSRYPIRQGSYQVIGTIAYISIFIGMIVMIATGSILMVRQLAEAEEEKGNYQLLVRLGVSQKKIKRMIFSQNAIMFLPPVILGSTHAIFAIKVLTQFIETAKYGIAYLICCLLIFIYILFYLMTSVLYCRIIEE</sequence>
<feature type="transmembrane region" description="Helical" evidence="6">
    <location>
        <begin position="113"/>
        <end position="138"/>
    </location>
</feature>
<dbReference type="InterPro" id="IPR027022">
    <property type="entry name" value="ABC_permease_BceB-typ"/>
</dbReference>
<keyword evidence="5 6" id="KW-0472">Membrane</keyword>
<evidence type="ECO:0000259" key="7">
    <source>
        <dbReference type="Pfam" id="PF02687"/>
    </source>
</evidence>
<feature type="domain" description="ABC3 transporter permease C-terminal" evidence="7">
    <location>
        <begin position="571"/>
        <end position="677"/>
    </location>
</feature>
<comment type="similarity">
    <text evidence="6">Belongs to the ABC-4 integral membrane protein family.</text>
</comment>
<evidence type="ECO:0000256" key="5">
    <source>
        <dbReference type="ARBA" id="ARBA00023136"/>
    </source>
</evidence>
<dbReference type="InterPro" id="IPR052536">
    <property type="entry name" value="ABC-4_Integral_Memb_Prot"/>
</dbReference>
<dbReference type="GO" id="GO:0005886">
    <property type="term" value="C:plasma membrane"/>
    <property type="evidence" value="ECO:0007669"/>
    <property type="project" value="UniProtKB-SubCell"/>
</dbReference>
<dbReference type="PANTHER" id="PTHR46795">
    <property type="entry name" value="ABC TRANSPORTER PERMEASE-RELATED-RELATED"/>
    <property type="match status" value="1"/>
</dbReference>
<feature type="transmembrane region" description="Helical" evidence="6">
    <location>
        <begin position="300"/>
        <end position="322"/>
    </location>
</feature>
<keyword evidence="3 6" id="KW-0812">Transmembrane</keyword>
<protein>
    <submittedName>
        <fullName evidence="8">ABC transporter permease</fullName>
    </submittedName>
</protein>
<feature type="transmembrane region" description="Helical" evidence="6">
    <location>
        <begin position="59"/>
        <end position="80"/>
    </location>
</feature>
<dbReference type="EMBL" id="MJEA01000002">
    <property type="protein sequence ID" value="OQO71019.1"/>
    <property type="molecule type" value="Genomic_DNA"/>
</dbReference>
<dbReference type="PANTHER" id="PTHR46795:SF3">
    <property type="entry name" value="ABC TRANSPORTER PERMEASE"/>
    <property type="match status" value="1"/>
</dbReference>
<evidence type="ECO:0000256" key="6">
    <source>
        <dbReference type="PIRNR" id="PIRNR018968"/>
    </source>
</evidence>
<evidence type="ECO:0000256" key="3">
    <source>
        <dbReference type="ARBA" id="ARBA00022692"/>
    </source>
</evidence>
<feature type="transmembrane region" description="Helical" evidence="6">
    <location>
        <begin position="566"/>
        <end position="587"/>
    </location>
</feature>